<accession>X1LQQ5</accession>
<gene>
    <name evidence="1" type="ORF">S06H3_23522</name>
</gene>
<sequence>KGNFIMWEPVLLIQDNNHFKILIDHDEMELFDHEKSSLLHEKIEKIGYKIIDVQYLLESISAPPWSIEVLVSIIKN</sequence>
<reference evidence="1" key="1">
    <citation type="journal article" date="2014" name="Front. Microbiol.">
        <title>High frequency of phylogenetically diverse reductive dehalogenase-homologous genes in deep subseafloor sedimentary metagenomes.</title>
        <authorList>
            <person name="Kawai M."/>
            <person name="Futagami T."/>
            <person name="Toyoda A."/>
            <person name="Takaki Y."/>
            <person name="Nishi S."/>
            <person name="Hori S."/>
            <person name="Arai W."/>
            <person name="Tsubouchi T."/>
            <person name="Morono Y."/>
            <person name="Uchiyama I."/>
            <person name="Ito T."/>
            <person name="Fujiyama A."/>
            <person name="Inagaki F."/>
            <person name="Takami H."/>
        </authorList>
    </citation>
    <scope>NUCLEOTIDE SEQUENCE</scope>
    <source>
        <strain evidence="1">Expedition CK06-06</strain>
    </source>
</reference>
<organism evidence="1">
    <name type="scientific">marine sediment metagenome</name>
    <dbReference type="NCBI Taxonomy" id="412755"/>
    <lineage>
        <taxon>unclassified sequences</taxon>
        <taxon>metagenomes</taxon>
        <taxon>ecological metagenomes</taxon>
    </lineage>
</organism>
<dbReference type="AlphaFoldDB" id="X1LQQ5"/>
<evidence type="ECO:0000313" key="1">
    <source>
        <dbReference type="EMBL" id="GAI08146.1"/>
    </source>
</evidence>
<name>X1LQQ5_9ZZZZ</name>
<dbReference type="EMBL" id="BARV01012803">
    <property type="protein sequence ID" value="GAI08146.1"/>
    <property type="molecule type" value="Genomic_DNA"/>
</dbReference>
<feature type="non-terminal residue" evidence="1">
    <location>
        <position position="1"/>
    </location>
</feature>
<proteinExistence type="predicted"/>
<comment type="caution">
    <text evidence="1">The sequence shown here is derived from an EMBL/GenBank/DDBJ whole genome shotgun (WGS) entry which is preliminary data.</text>
</comment>
<protein>
    <submittedName>
        <fullName evidence="1">Uncharacterized protein</fullName>
    </submittedName>
</protein>